<keyword evidence="2" id="KW-1185">Reference proteome</keyword>
<protein>
    <submittedName>
        <fullName evidence="1">Uncharacterized protein</fullName>
    </submittedName>
</protein>
<dbReference type="EMBL" id="BTSY01000001">
    <property type="protein sequence ID" value="GMT09998.1"/>
    <property type="molecule type" value="Genomic_DNA"/>
</dbReference>
<sequence length="120" mass="12990">SNFFDAVHPDASSASTLFVDPSEVSSTDPYECYSMCSISSSPSISDLILRDSLSHHTLLSSSSSSHRLHCSECGFSHSVTYSPITVTDSCVSCHDYHSGVTSPSSSDEFERSRHTFIVSN</sequence>
<comment type="caution">
    <text evidence="1">The sequence shown here is derived from an EMBL/GenBank/DDBJ whole genome shotgun (WGS) entry which is preliminary data.</text>
</comment>
<reference evidence="1" key="1">
    <citation type="submission" date="2023-10" db="EMBL/GenBank/DDBJ databases">
        <title>Genome assembly of Pristionchus species.</title>
        <authorList>
            <person name="Yoshida K."/>
            <person name="Sommer R.J."/>
        </authorList>
    </citation>
    <scope>NUCLEOTIDE SEQUENCE</scope>
    <source>
        <strain evidence="1">RS5133</strain>
    </source>
</reference>
<evidence type="ECO:0000313" key="1">
    <source>
        <dbReference type="EMBL" id="GMT09998.1"/>
    </source>
</evidence>
<feature type="non-terminal residue" evidence="1">
    <location>
        <position position="1"/>
    </location>
</feature>
<dbReference type="Proteomes" id="UP001432322">
    <property type="component" value="Unassembled WGS sequence"/>
</dbReference>
<accession>A0AAV5UUV4</accession>
<proteinExistence type="predicted"/>
<name>A0AAV5UUV4_9BILA</name>
<gene>
    <name evidence="1" type="ORF">PFISCL1PPCAC_1295</name>
</gene>
<dbReference type="AlphaFoldDB" id="A0AAV5UUV4"/>
<evidence type="ECO:0000313" key="2">
    <source>
        <dbReference type="Proteomes" id="UP001432322"/>
    </source>
</evidence>
<organism evidence="1 2">
    <name type="scientific">Pristionchus fissidentatus</name>
    <dbReference type="NCBI Taxonomy" id="1538716"/>
    <lineage>
        <taxon>Eukaryota</taxon>
        <taxon>Metazoa</taxon>
        <taxon>Ecdysozoa</taxon>
        <taxon>Nematoda</taxon>
        <taxon>Chromadorea</taxon>
        <taxon>Rhabditida</taxon>
        <taxon>Rhabditina</taxon>
        <taxon>Diplogasteromorpha</taxon>
        <taxon>Diplogasteroidea</taxon>
        <taxon>Neodiplogasteridae</taxon>
        <taxon>Pristionchus</taxon>
    </lineage>
</organism>